<name>A0ACC2YRS7_9PEZI</name>
<comment type="caution">
    <text evidence="1">The sequence shown here is derived from an EMBL/GenBank/DDBJ whole genome shotgun (WGS) entry which is preliminary data.</text>
</comment>
<proteinExistence type="predicted"/>
<keyword evidence="2" id="KW-1185">Reference proteome</keyword>
<dbReference type="Proteomes" id="UP001172680">
    <property type="component" value="Unassembled WGS sequence"/>
</dbReference>
<organism evidence="1 2">
    <name type="scientific">Coniosporium tulheliwenetii</name>
    <dbReference type="NCBI Taxonomy" id="3383036"/>
    <lineage>
        <taxon>Eukaryota</taxon>
        <taxon>Fungi</taxon>
        <taxon>Dikarya</taxon>
        <taxon>Ascomycota</taxon>
        <taxon>Pezizomycotina</taxon>
        <taxon>Dothideomycetes</taxon>
        <taxon>Dothideomycetes incertae sedis</taxon>
        <taxon>Coniosporium</taxon>
    </lineage>
</organism>
<protein>
    <submittedName>
        <fullName evidence="1">Phosphatidylinositol transfer protein (PITP)</fullName>
    </submittedName>
</protein>
<gene>
    <name evidence="1" type="primary">PDR16</name>
    <name evidence="1" type="ORF">H2199_007253</name>
</gene>
<reference evidence="1" key="1">
    <citation type="submission" date="2022-10" db="EMBL/GenBank/DDBJ databases">
        <title>Culturing micro-colonial fungi from biological soil crusts in the Mojave desert and describing Neophaeococcomyces mojavensis, and introducing the new genera and species Taxawa tesnikishii.</title>
        <authorList>
            <person name="Kurbessoian T."/>
            <person name="Stajich J.E."/>
        </authorList>
    </citation>
    <scope>NUCLEOTIDE SEQUENCE</scope>
    <source>
        <strain evidence="1">JES_115</strain>
    </source>
</reference>
<dbReference type="EMBL" id="JAPDRP010000022">
    <property type="protein sequence ID" value="KAJ9637762.1"/>
    <property type="molecule type" value="Genomic_DNA"/>
</dbReference>
<sequence>MSTTIDPQRQNGDIATVLDEKLRLNDTTAPIASSSATSTASGFVTPAEQSSQIPSHIPSTEPMAVPTLPPTPAGLLRTPIPHPLPTCKPDPPAGHPPLSAEQSQKYADVLAAVQAWTTVPTTSGRSPKHEPLLDDERLWLTKECLLRYLRATKWVVPTAIQRLQQTLTWRREYGLYASLPNHTQAPEYISVENETGKQVVLGFDNDARPCLYLNPGKQNTAKSDRQLQHLVFMLERVVDLMPPGQETMALLINFKESSSGSNPSVGQGKATLAILQGHYPERLGRALISDLPWYVTTFFKLISPSSTPSRNQNEIQRALDRHVPSSQLWSHYGGKADFEYDHALYWPALVKMCEERRAAQRARWESRGKVVGESEFYLRGGEEGRAWSMCRVGGKGRKWEV</sequence>
<evidence type="ECO:0000313" key="1">
    <source>
        <dbReference type="EMBL" id="KAJ9637762.1"/>
    </source>
</evidence>
<accession>A0ACC2YRS7</accession>
<evidence type="ECO:0000313" key="2">
    <source>
        <dbReference type="Proteomes" id="UP001172680"/>
    </source>
</evidence>